<dbReference type="SUPFAM" id="SSF55486">
    <property type="entry name" value="Metalloproteases ('zincins'), catalytic domain"/>
    <property type="match status" value="1"/>
</dbReference>
<dbReference type="PANTHER" id="PTHR37016:SF3">
    <property type="entry name" value="NEUTRAL PROTEASE 2-RELATED"/>
    <property type="match status" value="1"/>
</dbReference>
<dbReference type="PANTHER" id="PTHR37016">
    <property type="match status" value="1"/>
</dbReference>
<keyword evidence="4" id="KW-0479">Metal-binding</keyword>
<evidence type="ECO:0000256" key="3">
    <source>
        <dbReference type="ARBA" id="ARBA00022670"/>
    </source>
</evidence>
<name>A0A8H5G2K1_9AGAR</name>
<dbReference type="Pfam" id="PF14521">
    <property type="entry name" value="Aspzincin_M35"/>
    <property type="match status" value="1"/>
</dbReference>
<evidence type="ECO:0000256" key="7">
    <source>
        <dbReference type="ARBA" id="ARBA00023049"/>
    </source>
</evidence>
<dbReference type="CDD" id="cd11306">
    <property type="entry name" value="M35_peptidyl-Lys"/>
    <property type="match status" value="1"/>
</dbReference>
<keyword evidence="6" id="KW-0862">Zinc</keyword>
<dbReference type="GO" id="GO:0046872">
    <property type="term" value="F:metal ion binding"/>
    <property type="evidence" value="ECO:0007669"/>
    <property type="project" value="UniProtKB-KW"/>
</dbReference>
<accession>A0A8H5G2K1</accession>
<dbReference type="Proteomes" id="UP000559027">
    <property type="component" value="Unassembled WGS sequence"/>
</dbReference>
<evidence type="ECO:0000313" key="9">
    <source>
        <dbReference type="EMBL" id="KAF5357149.1"/>
    </source>
</evidence>
<keyword evidence="10" id="KW-1185">Reference proteome</keyword>
<feature type="domain" description="Lysine-specific metallo-endopeptidase" evidence="8">
    <location>
        <begin position="249"/>
        <end position="381"/>
    </location>
</feature>
<dbReference type="InterPro" id="IPR029463">
    <property type="entry name" value="Lys_MEP"/>
</dbReference>
<dbReference type="EMBL" id="JAACJO010000006">
    <property type="protein sequence ID" value="KAF5357149.1"/>
    <property type="molecule type" value="Genomic_DNA"/>
</dbReference>
<evidence type="ECO:0000313" key="10">
    <source>
        <dbReference type="Proteomes" id="UP000559027"/>
    </source>
</evidence>
<dbReference type="AlphaFoldDB" id="A0A8H5G2K1"/>
<evidence type="ECO:0000256" key="6">
    <source>
        <dbReference type="ARBA" id="ARBA00022833"/>
    </source>
</evidence>
<keyword evidence="7" id="KW-0482">Metalloprotease</keyword>
<dbReference type="OrthoDB" id="412874at2759"/>
<comment type="cofactor">
    <cofactor evidence="1">
        <name>Zn(2+)</name>
        <dbReference type="ChEBI" id="CHEBI:29105"/>
    </cofactor>
</comment>
<reference evidence="9 10" key="1">
    <citation type="journal article" date="2020" name="ISME J.">
        <title>Uncovering the hidden diversity of litter-decomposition mechanisms in mushroom-forming fungi.</title>
        <authorList>
            <person name="Floudas D."/>
            <person name="Bentzer J."/>
            <person name="Ahren D."/>
            <person name="Johansson T."/>
            <person name="Persson P."/>
            <person name="Tunlid A."/>
        </authorList>
    </citation>
    <scope>NUCLEOTIDE SEQUENCE [LARGE SCALE GENOMIC DNA]</scope>
    <source>
        <strain evidence="9 10">CBS 146.42</strain>
    </source>
</reference>
<dbReference type="Gene3D" id="2.60.40.2970">
    <property type="match status" value="1"/>
</dbReference>
<proteinExistence type="inferred from homology"/>
<keyword evidence="3" id="KW-0645">Protease</keyword>
<dbReference type="InterPro" id="IPR024079">
    <property type="entry name" value="MetalloPept_cat_dom_sf"/>
</dbReference>
<evidence type="ECO:0000256" key="5">
    <source>
        <dbReference type="ARBA" id="ARBA00022801"/>
    </source>
</evidence>
<evidence type="ECO:0000256" key="2">
    <source>
        <dbReference type="ARBA" id="ARBA00010279"/>
    </source>
</evidence>
<dbReference type="SMART" id="SM01351">
    <property type="entry name" value="Aspzincin_M35"/>
    <property type="match status" value="1"/>
</dbReference>
<dbReference type="Gene3D" id="3.40.390.10">
    <property type="entry name" value="Collagenase (Catalytic Domain)"/>
    <property type="match status" value="1"/>
</dbReference>
<dbReference type="GO" id="GO:0004222">
    <property type="term" value="F:metalloendopeptidase activity"/>
    <property type="evidence" value="ECO:0007669"/>
    <property type="project" value="InterPro"/>
</dbReference>
<sequence length="387" mass="41099">MQLRYWIARSLFMESSCYRILFGAALRAWSLEKAIPSQLTMFTSTVRSALLALAASAVAVNAAQSISLKVTGPESVNTVEDLKVTTTITNTGDETVKLLNDPLSPLSQLPANTFKITGGSKGASPTFTGIKAKYVPKVAAAQQAYTVLAPGQSVDVAHDLSTTYSFSDSGEGSYSFEARNLFYVVDDSAKIATIQADVETHTARIAGKLAVSRPAPQRRATYNGCSSSQQSGLVSAASAAQSYAASALSYLTSHTSSTTRFTTWFGSYTSAHHSTVQSHFSNISGNNFAGNTYDCTCTDAGTYAYVFPDDFGHIYLCGAFWQAPNTGTDSRGGTLIHESSHFTANGGTDDHVYGQSGCKQLAISNSAQAIDNADSHEYFAENNPAQS</sequence>
<protein>
    <recommendedName>
        <fullName evidence="8">Lysine-specific metallo-endopeptidase domain-containing protein</fullName>
    </recommendedName>
</protein>
<organism evidence="9 10">
    <name type="scientific">Leucocoprinus leucothites</name>
    <dbReference type="NCBI Taxonomy" id="201217"/>
    <lineage>
        <taxon>Eukaryota</taxon>
        <taxon>Fungi</taxon>
        <taxon>Dikarya</taxon>
        <taxon>Basidiomycota</taxon>
        <taxon>Agaricomycotina</taxon>
        <taxon>Agaricomycetes</taxon>
        <taxon>Agaricomycetidae</taxon>
        <taxon>Agaricales</taxon>
        <taxon>Agaricineae</taxon>
        <taxon>Agaricaceae</taxon>
        <taxon>Leucocoprinus</taxon>
    </lineage>
</organism>
<keyword evidence="5" id="KW-0378">Hydrolase</keyword>
<gene>
    <name evidence="9" type="ORF">D9756_006459</name>
</gene>
<evidence type="ECO:0000256" key="1">
    <source>
        <dbReference type="ARBA" id="ARBA00001947"/>
    </source>
</evidence>
<dbReference type="GO" id="GO:0006508">
    <property type="term" value="P:proteolysis"/>
    <property type="evidence" value="ECO:0007669"/>
    <property type="project" value="UniProtKB-KW"/>
</dbReference>
<dbReference type="InterPro" id="IPR034115">
    <property type="entry name" value="M35_peptidyl-Lys"/>
</dbReference>
<evidence type="ECO:0000256" key="4">
    <source>
        <dbReference type="ARBA" id="ARBA00022723"/>
    </source>
</evidence>
<comment type="caution">
    <text evidence="9">The sequence shown here is derived from an EMBL/GenBank/DDBJ whole genome shotgun (WGS) entry which is preliminary data.</text>
</comment>
<dbReference type="InterPro" id="IPR050414">
    <property type="entry name" value="Fungal_M35_metalloproteases"/>
</dbReference>
<comment type="similarity">
    <text evidence="2">Belongs to the peptidase M35 family.</text>
</comment>
<evidence type="ECO:0000259" key="8">
    <source>
        <dbReference type="SMART" id="SM01351"/>
    </source>
</evidence>